<evidence type="ECO:0008006" key="4">
    <source>
        <dbReference type="Google" id="ProtNLM"/>
    </source>
</evidence>
<evidence type="ECO:0000313" key="2">
    <source>
        <dbReference type="EMBL" id="KAJ5078410.1"/>
    </source>
</evidence>
<evidence type="ECO:0000313" key="3">
    <source>
        <dbReference type="Proteomes" id="UP001149090"/>
    </source>
</evidence>
<dbReference type="Proteomes" id="UP001149090">
    <property type="component" value="Unassembled WGS sequence"/>
</dbReference>
<protein>
    <recommendedName>
        <fullName evidence="4">Transmembrane protein</fullName>
    </recommendedName>
</protein>
<dbReference type="EMBL" id="JAPDFW010000053">
    <property type="protein sequence ID" value="KAJ5078410.1"/>
    <property type="molecule type" value="Genomic_DNA"/>
</dbReference>
<proteinExistence type="predicted"/>
<keyword evidence="1" id="KW-0472">Membrane</keyword>
<reference evidence="2" key="1">
    <citation type="submission" date="2022-10" db="EMBL/GenBank/DDBJ databases">
        <title>Novel sulphate-reducing endosymbionts in the free-living metamonad Anaeramoeba.</title>
        <authorList>
            <person name="Jerlstrom-Hultqvist J."/>
            <person name="Cepicka I."/>
            <person name="Gallot-Lavallee L."/>
            <person name="Salas-Leiva D."/>
            <person name="Curtis B.A."/>
            <person name="Zahonova K."/>
            <person name="Pipaliya S."/>
            <person name="Dacks J."/>
            <person name="Roger A.J."/>
        </authorList>
    </citation>
    <scope>NUCLEOTIDE SEQUENCE</scope>
    <source>
        <strain evidence="2">BMAN</strain>
    </source>
</reference>
<evidence type="ECO:0000256" key="1">
    <source>
        <dbReference type="SAM" id="Phobius"/>
    </source>
</evidence>
<accession>A0A9Q0LW49</accession>
<organism evidence="2 3">
    <name type="scientific">Anaeramoeba ignava</name>
    <name type="common">Anaerobic marine amoeba</name>
    <dbReference type="NCBI Taxonomy" id="1746090"/>
    <lineage>
        <taxon>Eukaryota</taxon>
        <taxon>Metamonada</taxon>
        <taxon>Anaeramoebidae</taxon>
        <taxon>Anaeramoeba</taxon>
    </lineage>
</organism>
<name>A0A9Q0LW49_ANAIG</name>
<keyword evidence="3" id="KW-1185">Reference proteome</keyword>
<sequence length="111" mass="13136">MFQKDFSKNFKLKLNINDIDVFSNFILFLAILNKFNLKFRNLILFLEGREQGRRNRIWNRERNPLCLYSYCFTASLPLALCLCLALYFQNCIAAFAQNFCRRLLAQASATY</sequence>
<feature type="transmembrane region" description="Helical" evidence="1">
    <location>
        <begin position="67"/>
        <end position="88"/>
    </location>
</feature>
<comment type="caution">
    <text evidence="2">The sequence shown here is derived from an EMBL/GenBank/DDBJ whole genome shotgun (WGS) entry which is preliminary data.</text>
</comment>
<keyword evidence="1" id="KW-1133">Transmembrane helix</keyword>
<gene>
    <name evidence="2" type="ORF">M0811_04735</name>
</gene>
<keyword evidence="1" id="KW-0812">Transmembrane</keyword>
<dbReference type="AlphaFoldDB" id="A0A9Q0LW49"/>